<keyword evidence="2" id="KW-1185">Reference proteome</keyword>
<dbReference type="GO" id="GO:0030246">
    <property type="term" value="F:carbohydrate binding"/>
    <property type="evidence" value="ECO:0007669"/>
    <property type="project" value="InterPro"/>
</dbReference>
<dbReference type="Proteomes" id="UP001141434">
    <property type="component" value="Unassembled WGS sequence"/>
</dbReference>
<proteinExistence type="predicted"/>
<evidence type="ECO:0000313" key="1">
    <source>
        <dbReference type="EMBL" id="KAJ5101569.1"/>
    </source>
</evidence>
<reference evidence="1" key="2">
    <citation type="journal article" date="2023" name="IMA Fungus">
        <title>Comparative genomic study of the Penicillium genus elucidates a diverse pangenome and 15 lateral gene transfer events.</title>
        <authorList>
            <person name="Petersen C."/>
            <person name="Sorensen T."/>
            <person name="Nielsen M.R."/>
            <person name="Sondergaard T.E."/>
            <person name="Sorensen J.L."/>
            <person name="Fitzpatrick D.A."/>
            <person name="Frisvad J.C."/>
            <person name="Nielsen K.L."/>
        </authorList>
    </citation>
    <scope>NUCLEOTIDE SEQUENCE</scope>
    <source>
        <strain evidence="1">IBT 34128</strain>
    </source>
</reference>
<dbReference type="GO" id="GO:0003824">
    <property type="term" value="F:catalytic activity"/>
    <property type="evidence" value="ECO:0007669"/>
    <property type="project" value="InterPro"/>
</dbReference>
<dbReference type="GeneID" id="81393541"/>
<reference evidence="1" key="1">
    <citation type="submission" date="2022-11" db="EMBL/GenBank/DDBJ databases">
        <authorList>
            <person name="Petersen C."/>
        </authorList>
    </citation>
    <scope>NUCLEOTIDE SEQUENCE</scope>
    <source>
        <strain evidence="1">IBT 34128</strain>
    </source>
</reference>
<dbReference type="AlphaFoldDB" id="A0A9W9FK44"/>
<dbReference type="SUPFAM" id="SSF74650">
    <property type="entry name" value="Galactose mutarotase-like"/>
    <property type="match status" value="1"/>
</dbReference>
<organism evidence="1 2">
    <name type="scientific">Penicillium alfredii</name>
    <dbReference type="NCBI Taxonomy" id="1506179"/>
    <lineage>
        <taxon>Eukaryota</taxon>
        <taxon>Fungi</taxon>
        <taxon>Dikarya</taxon>
        <taxon>Ascomycota</taxon>
        <taxon>Pezizomycotina</taxon>
        <taxon>Eurotiomycetes</taxon>
        <taxon>Eurotiomycetidae</taxon>
        <taxon>Eurotiales</taxon>
        <taxon>Aspergillaceae</taxon>
        <taxon>Penicillium</taxon>
    </lineage>
</organism>
<dbReference type="RefSeq" id="XP_056512400.1">
    <property type="nucleotide sequence ID" value="XM_056654373.1"/>
</dbReference>
<dbReference type="EMBL" id="JAPMSZ010000005">
    <property type="protein sequence ID" value="KAJ5101569.1"/>
    <property type="molecule type" value="Genomic_DNA"/>
</dbReference>
<dbReference type="OrthoDB" id="1334205at2759"/>
<comment type="caution">
    <text evidence="1">The sequence shown here is derived from an EMBL/GenBank/DDBJ whole genome shotgun (WGS) entry which is preliminary data.</text>
</comment>
<protein>
    <submittedName>
        <fullName evidence="1">Aldolase-type TIM barrel</fullName>
    </submittedName>
</protein>
<name>A0A9W9FK44_9EURO</name>
<dbReference type="InterPro" id="IPR011013">
    <property type="entry name" value="Gal_mutarotase_sf_dom"/>
</dbReference>
<evidence type="ECO:0000313" key="2">
    <source>
        <dbReference type="Proteomes" id="UP001141434"/>
    </source>
</evidence>
<gene>
    <name evidence="1" type="ORF">NUU61_003791</name>
</gene>
<dbReference type="GO" id="GO:0005975">
    <property type="term" value="P:carbohydrate metabolic process"/>
    <property type="evidence" value="ECO:0007669"/>
    <property type="project" value="InterPro"/>
</dbReference>
<dbReference type="Gene3D" id="2.60.40.1760">
    <property type="entry name" value="glycosyl hydrolase (family 31)"/>
    <property type="match status" value="1"/>
</dbReference>
<sequence length="192" mass="21487">MKFTAGMSSLQEGISIDWMSNVERLRIEKDSVDLLLNKVQRHRGDTLNSATVSARVTSPLEGLIGVKLVHWAGQTDHGPHYHLNTSTGHITIQHDKPTNQLNYDSGSLKLNINTTPNDLNFTFTCPNNKKLTGHSWRSIGYVADLRTTQYRPEDGLCAERQGYILAALDLGVREKIYGLGHRRQSHVDSPAR</sequence>
<accession>A0A9W9FK44</accession>